<geneLocation type="plasmid" evidence="2 3">
    <name>unnamed1</name>
</geneLocation>
<organism evidence="2 3">
    <name type="scientific">Paenibacillus sonchi</name>
    <dbReference type="NCBI Taxonomy" id="373687"/>
    <lineage>
        <taxon>Bacteria</taxon>
        <taxon>Bacillati</taxon>
        <taxon>Bacillota</taxon>
        <taxon>Bacilli</taxon>
        <taxon>Bacillales</taxon>
        <taxon>Paenibacillaceae</taxon>
        <taxon>Paenibacillus</taxon>
        <taxon>Paenibacillus sonchi group</taxon>
    </lineage>
</organism>
<dbReference type="Proteomes" id="UP000595841">
    <property type="component" value="Plasmid unnamed1"/>
</dbReference>
<evidence type="ECO:0000313" key="3">
    <source>
        <dbReference type="Proteomes" id="UP000595841"/>
    </source>
</evidence>
<reference evidence="2 3" key="1">
    <citation type="submission" date="2021-01" db="EMBL/GenBank/DDBJ databases">
        <title>Whole genome sequence of Paenibacillus sonchi LMG 24727 for comparative genomics.</title>
        <authorList>
            <person name="Lee G."/>
            <person name="Kim M.-J."/>
            <person name="Lim K."/>
            <person name="Shin J.-H."/>
        </authorList>
    </citation>
    <scope>NUCLEOTIDE SEQUENCE [LARGE SCALE GENOMIC DNA]</scope>
    <source>
        <strain evidence="2 3">LMG 24727</strain>
        <plasmid evidence="2 3">unnamed1</plasmid>
    </source>
</reference>
<dbReference type="EMBL" id="CP068596">
    <property type="protein sequence ID" value="QQZ64514.1"/>
    <property type="molecule type" value="Genomic_DNA"/>
</dbReference>
<proteinExistence type="predicted"/>
<sequence length="77" mass="8394">MSYYKQILIIENKVVDRVMSLQLAIGEHIIAVSMPIPDSPVHPEEQPGTRAAGLPPHSQPITRKEPGALVAGSLRSR</sequence>
<keyword evidence="2" id="KW-0614">Plasmid</keyword>
<dbReference type="AlphaFoldDB" id="A0A974PIB7"/>
<gene>
    <name evidence="2" type="ORF">JI735_34310</name>
</gene>
<feature type="region of interest" description="Disordered" evidence="1">
    <location>
        <begin position="36"/>
        <end position="77"/>
    </location>
</feature>
<name>A0A974PIB7_9BACL</name>
<evidence type="ECO:0000313" key="2">
    <source>
        <dbReference type="EMBL" id="QQZ64514.1"/>
    </source>
</evidence>
<dbReference type="KEGG" id="pson:JI735_34310"/>
<keyword evidence="3" id="KW-1185">Reference proteome</keyword>
<evidence type="ECO:0000256" key="1">
    <source>
        <dbReference type="SAM" id="MobiDB-lite"/>
    </source>
</evidence>
<protein>
    <submittedName>
        <fullName evidence="2">Uncharacterized protein</fullName>
    </submittedName>
</protein>
<dbReference type="RefSeq" id="WP_157771238.1">
    <property type="nucleotide sequence ID" value="NZ_CP068596.1"/>
</dbReference>
<accession>A0A974PIB7</accession>